<evidence type="ECO:0000313" key="11">
    <source>
        <dbReference type="EMBL" id="PHP68514.1"/>
    </source>
</evidence>
<dbReference type="InterPro" id="IPR025652">
    <property type="entry name" value="TesB_C"/>
</dbReference>
<keyword evidence="4" id="KW-0443">Lipid metabolism</keyword>
<dbReference type="EMBL" id="PDVP01000001">
    <property type="protein sequence ID" value="PHP68514.1"/>
    <property type="molecule type" value="Genomic_DNA"/>
</dbReference>
<dbReference type="RefSeq" id="WP_099302634.1">
    <property type="nucleotide sequence ID" value="NZ_PDVP01000001.1"/>
</dbReference>
<dbReference type="CDD" id="cd03445">
    <property type="entry name" value="Thioesterase_II_repeat2"/>
    <property type="match status" value="1"/>
</dbReference>
<evidence type="ECO:0000256" key="1">
    <source>
        <dbReference type="ARBA" id="ARBA00006538"/>
    </source>
</evidence>
<dbReference type="InterPro" id="IPR029069">
    <property type="entry name" value="HotDog_dom_sf"/>
</dbReference>
<evidence type="ECO:0000259" key="9">
    <source>
        <dbReference type="Pfam" id="PF02551"/>
    </source>
</evidence>
<dbReference type="PANTHER" id="PTHR11066">
    <property type="entry name" value="ACYL-COA THIOESTERASE"/>
    <property type="match status" value="1"/>
</dbReference>
<keyword evidence="12" id="KW-1185">Reference proteome</keyword>
<dbReference type="OrthoDB" id="9781019at2"/>
<dbReference type="Proteomes" id="UP000221168">
    <property type="component" value="Unassembled WGS sequence"/>
</dbReference>
<sequence>MVSAMDMLFEILDLEYLEHNLFRGRSPQSGWQRVFGGQVIGQSLVAAQRTVDDRFHVHSLHCYFMLPGDPSVPIIYQVDRIRDGSSFLTRRVNAIQHGRAIFTLIASFHVFEDGLEHQFAIPTDVPAPEDLLSEKQLIENFIDKLPQAIRNYFERPRPIEMKPVEVAHYTSRDKLPPRQNTWVRTTGPVPDEPALQAAVLAYLSDMTLLDTSLFVHGRAVFDRDLQVASLDHSMWFHRPARLDDWMLYTQDSPSTQGALGFTRGFLYGRDGTLIASMAQEGLIRPRSKPNK</sequence>
<evidence type="ECO:0000256" key="5">
    <source>
        <dbReference type="ARBA" id="ARBA00038894"/>
    </source>
</evidence>
<dbReference type="Pfam" id="PF02551">
    <property type="entry name" value="Acyl_CoA_thio"/>
    <property type="match status" value="1"/>
</dbReference>
<proteinExistence type="inferred from homology"/>
<accession>A0A2G1QST1</accession>
<dbReference type="FunFam" id="2.40.160.210:FF:000001">
    <property type="entry name" value="Acyl-CoA thioesterase II"/>
    <property type="match status" value="1"/>
</dbReference>
<feature type="domain" description="Acyl-CoA thioesterase 2 C-terminal" evidence="9">
    <location>
        <begin position="153"/>
        <end position="282"/>
    </location>
</feature>
<evidence type="ECO:0000256" key="6">
    <source>
        <dbReference type="ARBA" id="ARBA00050943"/>
    </source>
</evidence>
<comment type="caution">
    <text evidence="11">The sequence shown here is derived from an EMBL/GenBank/DDBJ whole genome shotgun (WGS) entry which is preliminary data.</text>
</comment>
<evidence type="ECO:0000259" key="10">
    <source>
        <dbReference type="Pfam" id="PF13622"/>
    </source>
</evidence>
<evidence type="ECO:0000313" key="12">
    <source>
        <dbReference type="Proteomes" id="UP000221168"/>
    </source>
</evidence>
<reference evidence="11 12" key="1">
    <citation type="submission" date="2017-10" db="EMBL/GenBank/DDBJ databases">
        <title>Sedimentibacterium mangrovi gen. nov., sp. nov., a novel member of family Phyllobacteriacea isolated from mangrove sediment.</title>
        <authorList>
            <person name="Liao H."/>
            <person name="Tian Y."/>
        </authorList>
    </citation>
    <scope>NUCLEOTIDE SEQUENCE [LARGE SCALE GENOMIC DNA]</scope>
    <source>
        <strain evidence="11 12">X9-2-2</strain>
    </source>
</reference>
<dbReference type="EC" id="3.1.2.20" evidence="5"/>
<dbReference type="PANTHER" id="PTHR11066:SF34">
    <property type="entry name" value="ACYL-COENZYME A THIOESTERASE 8"/>
    <property type="match status" value="1"/>
</dbReference>
<evidence type="ECO:0000256" key="7">
    <source>
        <dbReference type="ARBA" id="ARBA00071120"/>
    </source>
</evidence>
<keyword evidence="3" id="KW-0378">Hydrolase</keyword>
<gene>
    <name evidence="11" type="primary">tesB</name>
    <name evidence="11" type="ORF">CSC94_00445</name>
</gene>
<comment type="subunit">
    <text evidence="2">Homotetramer.</text>
</comment>
<evidence type="ECO:0000256" key="3">
    <source>
        <dbReference type="ARBA" id="ARBA00022801"/>
    </source>
</evidence>
<evidence type="ECO:0000256" key="8">
    <source>
        <dbReference type="ARBA" id="ARBA00079653"/>
    </source>
</evidence>
<comment type="catalytic activity">
    <reaction evidence="6">
        <text>a fatty acyl-CoA + H2O = a fatty acid + CoA + H(+)</text>
        <dbReference type="Rhea" id="RHEA:16781"/>
        <dbReference type="ChEBI" id="CHEBI:15377"/>
        <dbReference type="ChEBI" id="CHEBI:15378"/>
        <dbReference type="ChEBI" id="CHEBI:28868"/>
        <dbReference type="ChEBI" id="CHEBI:57287"/>
        <dbReference type="ChEBI" id="CHEBI:77636"/>
        <dbReference type="EC" id="3.1.2.20"/>
    </reaction>
    <physiologicalReaction direction="left-to-right" evidence="6">
        <dbReference type="Rhea" id="RHEA:16782"/>
    </physiologicalReaction>
</comment>
<dbReference type="GO" id="GO:0047617">
    <property type="term" value="F:fatty acyl-CoA hydrolase activity"/>
    <property type="evidence" value="ECO:0007669"/>
    <property type="project" value="UniProtKB-EC"/>
</dbReference>
<dbReference type="GO" id="GO:0009062">
    <property type="term" value="P:fatty acid catabolic process"/>
    <property type="evidence" value="ECO:0007669"/>
    <property type="project" value="TreeGrafter"/>
</dbReference>
<dbReference type="Gene3D" id="2.40.160.210">
    <property type="entry name" value="Acyl-CoA thioesterase, double hotdog domain"/>
    <property type="match status" value="1"/>
</dbReference>
<dbReference type="CDD" id="cd03444">
    <property type="entry name" value="Thioesterase_II_repeat1"/>
    <property type="match status" value="1"/>
</dbReference>
<dbReference type="NCBIfam" id="TIGR00189">
    <property type="entry name" value="tesB"/>
    <property type="match status" value="1"/>
</dbReference>
<dbReference type="SUPFAM" id="SSF54637">
    <property type="entry name" value="Thioesterase/thiol ester dehydrase-isomerase"/>
    <property type="match status" value="2"/>
</dbReference>
<dbReference type="InterPro" id="IPR003703">
    <property type="entry name" value="Acyl_CoA_thio"/>
</dbReference>
<dbReference type="AlphaFoldDB" id="A0A2G1QST1"/>
<feature type="domain" description="Acyl-CoA thioesterase-like N-terminal HotDog" evidence="10">
    <location>
        <begin position="30"/>
        <end position="109"/>
    </location>
</feature>
<evidence type="ECO:0000256" key="2">
    <source>
        <dbReference type="ARBA" id="ARBA00011881"/>
    </source>
</evidence>
<dbReference type="InterPro" id="IPR049449">
    <property type="entry name" value="TesB_ACOT8-like_N"/>
</dbReference>
<organism evidence="11 12">
    <name type="scientific">Zhengella mangrovi</name>
    <dbReference type="NCBI Taxonomy" id="1982044"/>
    <lineage>
        <taxon>Bacteria</taxon>
        <taxon>Pseudomonadati</taxon>
        <taxon>Pseudomonadota</taxon>
        <taxon>Alphaproteobacteria</taxon>
        <taxon>Hyphomicrobiales</taxon>
        <taxon>Notoacmeibacteraceae</taxon>
        <taxon>Zhengella</taxon>
    </lineage>
</organism>
<comment type="similarity">
    <text evidence="1">Belongs to the C/M/P thioester hydrolase family.</text>
</comment>
<evidence type="ECO:0000256" key="4">
    <source>
        <dbReference type="ARBA" id="ARBA00023098"/>
    </source>
</evidence>
<protein>
    <recommendedName>
        <fullName evidence="7">Acyl-CoA thioesterase 2</fullName>
        <ecNumber evidence="5">3.1.2.20</ecNumber>
    </recommendedName>
    <alternativeName>
        <fullName evidence="8">Thioesterase II</fullName>
    </alternativeName>
</protein>
<dbReference type="InterPro" id="IPR042171">
    <property type="entry name" value="Acyl-CoA_hotdog"/>
</dbReference>
<dbReference type="Pfam" id="PF13622">
    <property type="entry name" value="4HBT_3"/>
    <property type="match status" value="1"/>
</dbReference>
<name>A0A2G1QST1_9HYPH</name>
<dbReference type="GO" id="GO:0006637">
    <property type="term" value="P:acyl-CoA metabolic process"/>
    <property type="evidence" value="ECO:0007669"/>
    <property type="project" value="InterPro"/>
</dbReference>